<keyword evidence="2" id="KW-0812">Transmembrane</keyword>
<comment type="caution">
    <text evidence="3">The sequence shown here is derived from an EMBL/GenBank/DDBJ whole genome shotgun (WGS) entry which is preliminary data.</text>
</comment>
<feature type="transmembrane region" description="Helical" evidence="2">
    <location>
        <begin position="103"/>
        <end position="124"/>
    </location>
</feature>
<dbReference type="OrthoDB" id="5306317at2759"/>
<keyword evidence="2" id="KW-0472">Membrane</keyword>
<feature type="transmembrane region" description="Helical" evidence="2">
    <location>
        <begin position="12"/>
        <end position="32"/>
    </location>
</feature>
<feature type="transmembrane region" description="Helical" evidence="2">
    <location>
        <begin position="71"/>
        <end position="91"/>
    </location>
</feature>
<dbReference type="AlphaFoldDB" id="A0A1Q5T8D0"/>
<evidence type="ECO:0000256" key="1">
    <source>
        <dbReference type="SAM" id="MobiDB-lite"/>
    </source>
</evidence>
<proteinExistence type="predicted"/>
<evidence type="ECO:0008006" key="5">
    <source>
        <dbReference type="Google" id="ProtNLM"/>
    </source>
</evidence>
<evidence type="ECO:0000256" key="2">
    <source>
        <dbReference type="SAM" id="Phobius"/>
    </source>
</evidence>
<dbReference type="Proteomes" id="UP000186955">
    <property type="component" value="Unassembled WGS sequence"/>
</dbReference>
<accession>A0A1Q5T8D0</accession>
<feature type="transmembrane region" description="Helical" evidence="2">
    <location>
        <begin position="144"/>
        <end position="165"/>
    </location>
</feature>
<dbReference type="EMBL" id="MNBE01000698">
    <property type="protein sequence ID" value="OKO96489.1"/>
    <property type="molecule type" value="Genomic_DNA"/>
</dbReference>
<name>A0A1Q5T8D0_9EURO</name>
<organism evidence="3 4">
    <name type="scientific">Penicillium subrubescens</name>
    <dbReference type="NCBI Taxonomy" id="1316194"/>
    <lineage>
        <taxon>Eukaryota</taxon>
        <taxon>Fungi</taxon>
        <taxon>Dikarya</taxon>
        <taxon>Ascomycota</taxon>
        <taxon>Pezizomycotina</taxon>
        <taxon>Eurotiomycetes</taxon>
        <taxon>Eurotiomycetidae</taxon>
        <taxon>Eurotiales</taxon>
        <taxon>Aspergillaceae</taxon>
        <taxon>Penicillium</taxon>
    </lineage>
</organism>
<gene>
    <name evidence="3" type="ORF">PENSUB_10664</name>
</gene>
<evidence type="ECO:0000313" key="3">
    <source>
        <dbReference type="EMBL" id="OKO96489.1"/>
    </source>
</evidence>
<evidence type="ECO:0000313" key="4">
    <source>
        <dbReference type="Proteomes" id="UP000186955"/>
    </source>
</evidence>
<keyword evidence="2" id="KW-1133">Transmembrane helix</keyword>
<sequence length="294" mass="33187">MGVSAYYELSWSILSTIGLFLTIIGVWAILITRVSPLHLVPIIVSIACAVANGLCYYAFYAEHPTQQQVVASIFADIFWLIQEAGLSFYSYQILVHTLKNRALLIFRTIFWSLMTCIVGIRIAIAATRAVEIATNEPLQQRVDYLHVGYFTAIALVETSSAVFLIRLLRDAYVMSPWSSPTHHLFRHLLQSTEIRLASLCCIGILRAVTFSLRTSAQSATTIPGEVDRFAYTLECLFPVVMIIDILASKRIRFENHSLMYCSDPPDGDTERHPGWVGHPPRRHSRWADMSPRHS</sequence>
<reference evidence="3 4" key="1">
    <citation type="submission" date="2016-10" db="EMBL/GenBank/DDBJ databases">
        <title>Genome sequence of the ascomycete fungus Penicillium subrubescens.</title>
        <authorList>
            <person name="De Vries R.P."/>
            <person name="Peng M."/>
            <person name="Dilokpimol A."/>
            <person name="Hilden K."/>
            <person name="Makela M.R."/>
            <person name="Grigoriev I."/>
            <person name="Riley R."/>
            <person name="Granchi Z."/>
        </authorList>
    </citation>
    <scope>NUCLEOTIDE SEQUENCE [LARGE SCALE GENOMIC DNA]</scope>
    <source>
        <strain evidence="3 4">CBS 132785</strain>
    </source>
</reference>
<protein>
    <recommendedName>
        <fullName evidence="5">Protein RTM1</fullName>
    </recommendedName>
</protein>
<feature type="region of interest" description="Disordered" evidence="1">
    <location>
        <begin position="264"/>
        <end position="294"/>
    </location>
</feature>
<keyword evidence="4" id="KW-1185">Reference proteome</keyword>
<feature type="transmembrane region" description="Helical" evidence="2">
    <location>
        <begin position="39"/>
        <end position="59"/>
    </location>
</feature>